<keyword evidence="2" id="KW-1003">Cell membrane</keyword>
<dbReference type="EMBL" id="PNRE01000047">
    <property type="protein sequence ID" value="PMR69474.1"/>
    <property type="molecule type" value="Genomic_DNA"/>
</dbReference>
<evidence type="ECO:0000259" key="7">
    <source>
        <dbReference type="Pfam" id="PF13244"/>
    </source>
</evidence>
<keyword evidence="3 6" id="KW-0812">Transmembrane</keyword>
<dbReference type="Proteomes" id="UP000235346">
    <property type="component" value="Unassembled WGS sequence"/>
</dbReference>
<evidence type="ECO:0000256" key="2">
    <source>
        <dbReference type="ARBA" id="ARBA00022475"/>
    </source>
</evidence>
<feature type="transmembrane region" description="Helical" evidence="6">
    <location>
        <begin position="29"/>
        <end position="47"/>
    </location>
</feature>
<feature type="transmembrane region" description="Helical" evidence="6">
    <location>
        <begin position="183"/>
        <end position="203"/>
    </location>
</feature>
<dbReference type="Gene3D" id="1.10.287.3510">
    <property type="match status" value="1"/>
</dbReference>
<name>A0A2N7TMR0_9GAMM</name>
<reference evidence="8 9" key="1">
    <citation type="submission" date="2018-01" db="EMBL/GenBank/DDBJ databases">
        <title>Halomonas endophytica sp. nov., isolated from storage liquid in the stems of Populus euphratica.</title>
        <authorList>
            <person name="Chen C."/>
        </authorList>
    </citation>
    <scope>NUCLEOTIDE SEQUENCE [LARGE SCALE GENOMIC DNA]</scope>
    <source>
        <strain evidence="8 9">DSM 26881</strain>
    </source>
</reference>
<organism evidence="8 9">
    <name type="scientific">Halomonas heilongjiangensis</name>
    <dbReference type="NCBI Taxonomy" id="1387883"/>
    <lineage>
        <taxon>Bacteria</taxon>
        <taxon>Pseudomonadati</taxon>
        <taxon>Pseudomonadota</taxon>
        <taxon>Gammaproteobacteria</taxon>
        <taxon>Oceanospirillales</taxon>
        <taxon>Halomonadaceae</taxon>
        <taxon>Halomonas</taxon>
    </lineage>
</organism>
<sequence length="225" mass="23944">MSAFVPLVHAGLLVGLALVCLVDRRLARACLAFIGFALMMALAWWHLGAPWLGLAEALFGALFTGLALLHALGTWSREPGPPSHDHFLRRRRQVPIRLLVAVAWAILVAMGVGLLLGTGVVELLAEGRRRPLLPAGLAIMTLGAWAFATHTHLLRRLLAFNLLGSGIFLLLAGLAGARAEVQALILVGLVVAWLGTLLGAVLIRRLHALESRVTLVAEDEPGGGE</sequence>
<dbReference type="AlphaFoldDB" id="A0A2N7TMR0"/>
<keyword evidence="5 6" id="KW-0472">Membrane</keyword>
<accession>A0A2N7TMR0</accession>
<evidence type="ECO:0000313" key="9">
    <source>
        <dbReference type="Proteomes" id="UP000235346"/>
    </source>
</evidence>
<evidence type="ECO:0000256" key="6">
    <source>
        <dbReference type="SAM" id="Phobius"/>
    </source>
</evidence>
<dbReference type="InterPro" id="IPR025383">
    <property type="entry name" value="MrpA_C/MbhD"/>
</dbReference>
<proteinExistence type="predicted"/>
<feature type="transmembrane region" description="Helical" evidence="6">
    <location>
        <begin position="6"/>
        <end position="22"/>
    </location>
</feature>
<comment type="caution">
    <text evidence="8">The sequence shown here is derived from an EMBL/GenBank/DDBJ whole genome shotgun (WGS) entry which is preliminary data.</text>
</comment>
<comment type="subcellular location">
    <subcellularLocation>
        <location evidence="1">Cell membrane</location>
        <topology evidence="1">Multi-pass membrane protein</topology>
    </subcellularLocation>
</comment>
<evidence type="ECO:0000256" key="4">
    <source>
        <dbReference type="ARBA" id="ARBA00022989"/>
    </source>
</evidence>
<gene>
    <name evidence="8" type="ORF">C1H66_10820</name>
</gene>
<feature type="transmembrane region" description="Helical" evidence="6">
    <location>
        <begin position="157"/>
        <end position="177"/>
    </location>
</feature>
<keyword evidence="4 6" id="KW-1133">Transmembrane helix</keyword>
<feature type="domain" description="MrpA C-terminal/MbhD" evidence="7">
    <location>
        <begin position="12"/>
        <end position="72"/>
    </location>
</feature>
<dbReference type="RefSeq" id="WP_102627891.1">
    <property type="nucleotide sequence ID" value="NZ_PDOH01000028.1"/>
</dbReference>
<dbReference type="GO" id="GO:0005886">
    <property type="term" value="C:plasma membrane"/>
    <property type="evidence" value="ECO:0007669"/>
    <property type="project" value="UniProtKB-SubCell"/>
</dbReference>
<keyword evidence="9" id="KW-1185">Reference proteome</keyword>
<feature type="transmembrane region" description="Helical" evidence="6">
    <location>
        <begin position="53"/>
        <end position="75"/>
    </location>
</feature>
<evidence type="ECO:0000256" key="5">
    <source>
        <dbReference type="ARBA" id="ARBA00023136"/>
    </source>
</evidence>
<dbReference type="OrthoDB" id="1494613at2"/>
<feature type="transmembrane region" description="Helical" evidence="6">
    <location>
        <begin position="132"/>
        <end position="150"/>
    </location>
</feature>
<dbReference type="Pfam" id="PF13244">
    <property type="entry name" value="MbhD"/>
    <property type="match status" value="1"/>
</dbReference>
<evidence type="ECO:0000256" key="3">
    <source>
        <dbReference type="ARBA" id="ARBA00022692"/>
    </source>
</evidence>
<evidence type="ECO:0000313" key="8">
    <source>
        <dbReference type="EMBL" id="PMR69474.1"/>
    </source>
</evidence>
<evidence type="ECO:0000256" key="1">
    <source>
        <dbReference type="ARBA" id="ARBA00004651"/>
    </source>
</evidence>
<feature type="transmembrane region" description="Helical" evidence="6">
    <location>
        <begin position="96"/>
        <end position="120"/>
    </location>
</feature>
<protein>
    <recommendedName>
        <fullName evidence="7">MrpA C-terminal/MbhD domain-containing protein</fullName>
    </recommendedName>
</protein>